<accession>A0A839EZ26</accession>
<dbReference type="PANTHER" id="PTHR43877:SF1">
    <property type="entry name" value="ACETYLTRANSFERASE"/>
    <property type="match status" value="1"/>
</dbReference>
<dbReference type="RefSeq" id="WP_182532084.1">
    <property type="nucleotide sequence ID" value="NZ_JACGXL010000005.1"/>
</dbReference>
<dbReference type="Pfam" id="PF00583">
    <property type="entry name" value="Acetyltransf_1"/>
    <property type="match status" value="1"/>
</dbReference>
<keyword evidence="2" id="KW-0012">Acyltransferase</keyword>
<dbReference type="GO" id="GO:0016747">
    <property type="term" value="F:acyltransferase activity, transferring groups other than amino-acyl groups"/>
    <property type="evidence" value="ECO:0007669"/>
    <property type="project" value="InterPro"/>
</dbReference>
<dbReference type="AlphaFoldDB" id="A0A839EZ26"/>
<dbReference type="Proteomes" id="UP000550401">
    <property type="component" value="Unassembled WGS sequence"/>
</dbReference>
<dbReference type="InterPro" id="IPR050832">
    <property type="entry name" value="Bact_Acetyltransf"/>
</dbReference>
<keyword evidence="1 4" id="KW-0808">Transferase</keyword>
<evidence type="ECO:0000259" key="3">
    <source>
        <dbReference type="PROSITE" id="PS51186"/>
    </source>
</evidence>
<gene>
    <name evidence="4" type="ORF">FHW12_003281</name>
</gene>
<reference evidence="4 5" key="1">
    <citation type="submission" date="2020-07" db="EMBL/GenBank/DDBJ databases">
        <title>Genomic Encyclopedia of Type Strains, Phase IV (KMG-V): Genome sequencing to study the core and pangenomes of soil and plant-associated prokaryotes.</title>
        <authorList>
            <person name="Whitman W."/>
        </authorList>
    </citation>
    <scope>NUCLEOTIDE SEQUENCE [LARGE SCALE GENOMIC DNA]</scope>
    <source>
        <strain evidence="4 5">RH2WT43</strain>
    </source>
</reference>
<organism evidence="4 5">
    <name type="scientific">Dokdonella fugitiva</name>
    <dbReference type="NCBI Taxonomy" id="328517"/>
    <lineage>
        <taxon>Bacteria</taxon>
        <taxon>Pseudomonadati</taxon>
        <taxon>Pseudomonadota</taxon>
        <taxon>Gammaproteobacteria</taxon>
        <taxon>Lysobacterales</taxon>
        <taxon>Rhodanobacteraceae</taxon>
        <taxon>Dokdonella</taxon>
    </lineage>
</organism>
<dbReference type="InterPro" id="IPR000182">
    <property type="entry name" value="GNAT_dom"/>
</dbReference>
<dbReference type="InterPro" id="IPR016181">
    <property type="entry name" value="Acyl_CoA_acyltransferase"/>
</dbReference>
<evidence type="ECO:0000256" key="2">
    <source>
        <dbReference type="ARBA" id="ARBA00023315"/>
    </source>
</evidence>
<evidence type="ECO:0000313" key="4">
    <source>
        <dbReference type="EMBL" id="MBA8889045.1"/>
    </source>
</evidence>
<feature type="domain" description="N-acetyltransferase" evidence="3">
    <location>
        <begin position="27"/>
        <end position="184"/>
    </location>
</feature>
<dbReference type="EMBL" id="JACGXL010000005">
    <property type="protein sequence ID" value="MBA8889045.1"/>
    <property type="molecule type" value="Genomic_DNA"/>
</dbReference>
<sequence length="191" mass="21417">MTASRSPNRSPAQRRGRAFRAADGRVLRVRPVRGDDVEALKRGFARLTPEQVRQRTFHRMNELSDEAAHRLADIDRATTAAYVVVDDDGEVRGEARLHLAPPGDSAEFALIVDPQMLGIGIGRALMRRLIEEARRRGLRELWGTVLADNALMLDFSHRLGAVRERVPDEAGVVRVRFDLARKLRSLPAPRS</sequence>
<dbReference type="PROSITE" id="PS51186">
    <property type="entry name" value="GNAT"/>
    <property type="match status" value="1"/>
</dbReference>
<evidence type="ECO:0000313" key="5">
    <source>
        <dbReference type="Proteomes" id="UP000550401"/>
    </source>
</evidence>
<dbReference type="Gene3D" id="3.40.630.30">
    <property type="match status" value="1"/>
</dbReference>
<name>A0A839EZ26_9GAMM</name>
<keyword evidence="5" id="KW-1185">Reference proteome</keyword>
<evidence type="ECO:0000256" key="1">
    <source>
        <dbReference type="ARBA" id="ARBA00022679"/>
    </source>
</evidence>
<dbReference type="PANTHER" id="PTHR43877">
    <property type="entry name" value="AMINOALKYLPHOSPHONATE N-ACETYLTRANSFERASE-RELATED-RELATED"/>
    <property type="match status" value="1"/>
</dbReference>
<proteinExistence type="predicted"/>
<dbReference type="SUPFAM" id="SSF55729">
    <property type="entry name" value="Acyl-CoA N-acyltransferases (Nat)"/>
    <property type="match status" value="1"/>
</dbReference>
<comment type="caution">
    <text evidence="4">The sequence shown here is derived from an EMBL/GenBank/DDBJ whole genome shotgun (WGS) entry which is preliminary data.</text>
</comment>
<protein>
    <submittedName>
        <fullName evidence="4">Acetyltransferase</fullName>
    </submittedName>
</protein>
<dbReference type="CDD" id="cd04301">
    <property type="entry name" value="NAT_SF"/>
    <property type="match status" value="1"/>
</dbReference>